<sequence length="120" mass="13485">MVGLIINGVQVKLPKSFTVDHQDIDSDTSGRNAKGEMVRDVLTKKVKLNCEWGPMADSEISSILQNVDKAFFTITYPDPKIGTQLTKTFYAGDKTSPAYSFNEKFKKMKWSGLTINFIEK</sequence>
<dbReference type="AlphaFoldDB" id="A0AAF0CWW1"/>
<gene>
    <name evidence="1" type="ORF">OL234_10685</name>
</gene>
<keyword evidence="2" id="KW-1185">Reference proteome</keyword>
<dbReference type="KEGG" id="vie:OL234_10685"/>
<dbReference type="Proteomes" id="UP001179647">
    <property type="component" value="Plasmid unnamed1"/>
</dbReference>
<proteinExistence type="predicted"/>
<protein>
    <submittedName>
        <fullName evidence="1">Uncharacterized protein</fullName>
    </submittedName>
</protein>
<dbReference type="Pfam" id="PF20458">
    <property type="entry name" value="DUF6711"/>
    <property type="match status" value="1"/>
</dbReference>
<reference evidence="1" key="1">
    <citation type="submission" date="2022-10" db="EMBL/GenBank/DDBJ databases">
        <title>Vagococcus sp. isolated from poultry meat.</title>
        <authorList>
            <person name="Johansson P."/>
            <person name="Bjorkroth J."/>
        </authorList>
    </citation>
    <scope>NUCLEOTIDE SEQUENCE</scope>
    <source>
        <strain evidence="1">STAA11</strain>
        <plasmid evidence="1">unnamed1</plasmid>
    </source>
</reference>
<accession>A0AAF0CWW1</accession>
<dbReference type="InterPro" id="IPR046557">
    <property type="entry name" value="DUF6711"/>
</dbReference>
<organism evidence="1 2">
    <name type="scientific">Vagococcus intermedius</name>
    <dbReference type="NCBI Taxonomy" id="2991418"/>
    <lineage>
        <taxon>Bacteria</taxon>
        <taxon>Bacillati</taxon>
        <taxon>Bacillota</taxon>
        <taxon>Bacilli</taxon>
        <taxon>Lactobacillales</taxon>
        <taxon>Enterococcaceae</taxon>
        <taxon>Vagococcus</taxon>
    </lineage>
</organism>
<dbReference type="EMBL" id="CP110233">
    <property type="protein sequence ID" value="WEG74363.1"/>
    <property type="molecule type" value="Genomic_DNA"/>
</dbReference>
<geneLocation type="plasmid" evidence="1 2">
    <name>unnamed1</name>
</geneLocation>
<evidence type="ECO:0000313" key="1">
    <source>
        <dbReference type="EMBL" id="WEG74363.1"/>
    </source>
</evidence>
<dbReference type="RefSeq" id="WP_275470163.1">
    <property type="nucleotide sequence ID" value="NZ_CP110233.1"/>
</dbReference>
<name>A0AAF0CWW1_9ENTE</name>
<keyword evidence="1" id="KW-0614">Plasmid</keyword>
<evidence type="ECO:0000313" key="2">
    <source>
        <dbReference type="Proteomes" id="UP001179647"/>
    </source>
</evidence>